<dbReference type="PANTHER" id="PTHR30258:SF2">
    <property type="entry name" value="COMG OPERON PROTEIN 1"/>
    <property type="match status" value="1"/>
</dbReference>
<dbReference type="Gene3D" id="3.40.50.300">
    <property type="entry name" value="P-loop containing nucleotide triphosphate hydrolases"/>
    <property type="match status" value="1"/>
</dbReference>
<evidence type="ECO:0000259" key="4">
    <source>
        <dbReference type="Pfam" id="PF00437"/>
    </source>
</evidence>
<proteinExistence type="inferred from homology"/>
<feature type="non-terminal residue" evidence="5">
    <location>
        <position position="1"/>
    </location>
</feature>
<keyword evidence="2" id="KW-0547">Nucleotide-binding</keyword>
<comment type="caution">
    <text evidence="5">The sequence shown here is derived from an EMBL/GenBank/DDBJ whole genome shotgun (WGS) entry which is preliminary data.</text>
</comment>
<evidence type="ECO:0000256" key="3">
    <source>
        <dbReference type="ARBA" id="ARBA00022840"/>
    </source>
</evidence>
<dbReference type="EMBL" id="SRHE01000662">
    <property type="protein sequence ID" value="TWW08454.1"/>
    <property type="molecule type" value="Genomic_DNA"/>
</dbReference>
<evidence type="ECO:0000256" key="1">
    <source>
        <dbReference type="ARBA" id="ARBA00006611"/>
    </source>
</evidence>
<evidence type="ECO:0000256" key="2">
    <source>
        <dbReference type="ARBA" id="ARBA00022741"/>
    </source>
</evidence>
<evidence type="ECO:0000313" key="5">
    <source>
        <dbReference type="EMBL" id="TWW08454.1"/>
    </source>
</evidence>
<reference evidence="5 6" key="1">
    <citation type="submission" date="2019-08" db="EMBL/GenBank/DDBJ databases">
        <title>100 year-old enigma solved: identification of Planctomyces bekefii, the type genus and species of the phylum Planctomycetes.</title>
        <authorList>
            <person name="Svetlana D.N."/>
            <person name="Overmann J."/>
        </authorList>
    </citation>
    <scope>NUCLEOTIDE SEQUENCE [LARGE SCALE GENOMIC DNA]</scope>
    <source>
        <strain evidence="5">Phe10_nw2017</strain>
    </source>
</reference>
<keyword evidence="6" id="KW-1185">Reference proteome</keyword>
<sequence length="433" mass="47733">ANAPPSTPLESDLNVVIGRNTSQVQITARGIVTKCNTSKWHSVTPRFPKTLKEILPKTDGQSDTSQQAWADLKNTAPRGYRAQKFDPDRFLQTDSIADVILQSVFEATPSNTANSRGETAVVEAPLDVKEKSGVLIFAGATKCGKSQAATATLLRYLYGLPQFEGLPRHLVTAEDPIETLRLYKARGKTDEFGKRNYNENIIGPTSKSERWVDNTTPLQHGFSLTSRHIGKDVPSLHYVYKNALRQTPACVFVGETREPDDWKTILELGSTGHLVVTTMHAGSITEAMNRIMEARNATTAFSRVSLARTILGICHMRSSERANPSGAPRAFGDRIILPALWYQTSASISAFGTDGLASMVPNPDYLIGRHAFAQSALTRAHVYKEDSAYKQRLQKNKICIKGPDGSQILPADDFLAAQQEMFRICRQLDLTEL</sequence>
<dbReference type="GO" id="GO:0005524">
    <property type="term" value="F:ATP binding"/>
    <property type="evidence" value="ECO:0007669"/>
    <property type="project" value="UniProtKB-KW"/>
</dbReference>
<evidence type="ECO:0000313" key="6">
    <source>
        <dbReference type="Proteomes" id="UP000321083"/>
    </source>
</evidence>
<accession>A0A5C6M5I6</accession>
<feature type="domain" description="Bacterial type II secretion system protein E" evidence="4">
    <location>
        <begin position="239"/>
        <end position="294"/>
    </location>
</feature>
<name>A0A5C6M5I6_9PLAN</name>
<protein>
    <recommendedName>
        <fullName evidence="4">Bacterial type II secretion system protein E domain-containing protein</fullName>
    </recommendedName>
</protein>
<dbReference type="InterPro" id="IPR001482">
    <property type="entry name" value="T2SS/T4SS_dom"/>
</dbReference>
<dbReference type="GO" id="GO:0005886">
    <property type="term" value="C:plasma membrane"/>
    <property type="evidence" value="ECO:0007669"/>
    <property type="project" value="TreeGrafter"/>
</dbReference>
<dbReference type="Pfam" id="PF00437">
    <property type="entry name" value="T2SSE"/>
    <property type="match status" value="1"/>
</dbReference>
<dbReference type="SUPFAM" id="SSF52540">
    <property type="entry name" value="P-loop containing nucleoside triphosphate hydrolases"/>
    <property type="match status" value="1"/>
</dbReference>
<reference evidence="5 6" key="2">
    <citation type="submission" date="2019-08" db="EMBL/GenBank/DDBJ databases">
        <authorList>
            <person name="Henke P."/>
        </authorList>
    </citation>
    <scope>NUCLEOTIDE SEQUENCE [LARGE SCALE GENOMIC DNA]</scope>
    <source>
        <strain evidence="5">Phe10_nw2017</strain>
    </source>
</reference>
<dbReference type="Proteomes" id="UP000321083">
    <property type="component" value="Unassembled WGS sequence"/>
</dbReference>
<keyword evidence="3" id="KW-0067">ATP-binding</keyword>
<dbReference type="PANTHER" id="PTHR30258">
    <property type="entry name" value="TYPE II SECRETION SYSTEM PROTEIN GSPE-RELATED"/>
    <property type="match status" value="1"/>
</dbReference>
<gene>
    <name evidence="5" type="ORF">E3A20_24180</name>
</gene>
<dbReference type="AlphaFoldDB" id="A0A5C6M5I6"/>
<dbReference type="InterPro" id="IPR027417">
    <property type="entry name" value="P-loop_NTPase"/>
</dbReference>
<dbReference type="GO" id="GO:0016887">
    <property type="term" value="F:ATP hydrolysis activity"/>
    <property type="evidence" value="ECO:0007669"/>
    <property type="project" value="TreeGrafter"/>
</dbReference>
<organism evidence="5 6">
    <name type="scientific">Planctomyces bekefii</name>
    <dbReference type="NCBI Taxonomy" id="1653850"/>
    <lineage>
        <taxon>Bacteria</taxon>
        <taxon>Pseudomonadati</taxon>
        <taxon>Planctomycetota</taxon>
        <taxon>Planctomycetia</taxon>
        <taxon>Planctomycetales</taxon>
        <taxon>Planctomycetaceae</taxon>
        <taxon>Planctomyces</taxon>
    </lineage>
</organism>
<comment type="similarity">
    <text evidence="1">Belongs to the GSP E family.</text>
</comment>